<feature type="compositionally biased region" description="Basic and acidic residues" evidence="1">
    <location>
        <begin position="182"/>
        <end position="192"/>
    </location>
</feature>
<feature type="region of interest" description="Disordered" evidence="1">
    <location>
        <begin position="1"/>
        <end position="31"/>
    </location>
</feature>
<evidence type="ECO:0000313" key="2">
    <source>
        <dbReference type="EMBL" id="KIP02055.1"/>
    </source>
</evidence>
<feature type="region of interest" description="Disordered" evidence="1">
    <location>
        <begin position="44"/>
        <end position="84"/>
    </location>
</feature>
<feature type="compositionally biased region" description="Basic and acidic residues" evidence="1">
    <location>
        <begin position="102"/>
        <end position="124"/>
    </location>
</feature>
<proteinExistence type="predicted"/>
<gene>
    <name evidence="2" type="ORF">PHLGIDRAFT_16810</name>
</gene>
<reference evidence="2 3" key="1">
    <citation type="journal article" date="2014" name="PLoS Genet.">
        <title>Analysis of the Phlebiopsis gigantea genome, transcriptome and secretome provides insight into its pioneer colonization strategies of wood.</title>
        <authorList>
            <person name="Hori C."/>
            <person name="Ishida T."/>
            <person name="Igarashi K."/>
            <person name="Samejima M."/>
            <person name="Suzuki H."/>
            <person name="Master E."/>
            <person name="Ferreira P."/>
            <person name="Ruiz-Duenas F.J."/>
            <person name="Held B."/>
            <person name="Canessa P."/>
            <person name="Larrondo L.F."/>
            <person name="Schmoll M."/>
            <person name="Druzhinina I.S."/>
            <person name="Kubicek C.P."/>
            <person name="Gaskell J.A."/>
            <person name="Kersten P."/>
            <person name="St John F."/>
            <person name="Glasner J."/>
            <person name="Sabat G."/>
            <person name="Splinter BonDurant S."/>
            <person name="Syed K."/>
            <person name="Yadav J."/>
            <person name="Mgbeahuruike A.C."/>
            <person name="Kovalchuk A."/>
            <person name="Asiegbu F.O."/>
            <person name="Lackner G."/>
            <person name="Hoffmeister D."/>
            <person name="Rencoret J."/>
            <person name="Gutierrez A."/>
            <person name="Sun H."/>
            <person name="Lindquist E."/>
            <person name="Barry K."/>
            <person name="Riley R."/>
            <person name="Grigoriev I.V."/>
            <person name="Henrissat B."/>
            <person name="Kues U."/>
            <person name="Berka R.M."/>
            <person name="Martinez A.T."/>
            <person name="Covert S.F."/>
            <person name="Blanchette R.A."/>
            <person name="Cullen D."/>
        </authorList>
    </citation>
    <scope>NUCLEOTIDE SEQUENCE [LARGE SCALE GENOMIC DNA]</scope>
    <source>
        <strain evidence="2 3">11061_1 CR5-6</strain>
    </source>
</reference>
<sequence length="343" mass="37951">MSRLIGSDDRADTPHGATRPTSGGRPSRPLDVFEAQGHRCNRQCEDCKVHSPPPAADAVRTKIAADKDSKPSGEERHRRFPRGEAEASIAPWCCLSSPNKAQHLDNQPRMEERSSFGERSADGRALDDTWDIKTEPCSSKNISINYPTRVDIEEGKHTEGNDGEGCWSAVKEKSVSKNVREIRKKGEEDKNGQSETSSSSEKPAADMSLVVASVLNTTTHSTTERIPSMLRKSTHEAVSRWLASLPAKMEAPSLPPIRARDEPVPAFVHRPVPVRAPGWLPSGSPPTSLESSQFVFRYPPPPVADRRRKVSQDVYSESIGTKRGEMCGNRRQMWDALNKFAYT</sequence>
<feature type="compositionally biased region" description="Basic and acidic residues" evidence="1">
    <location>
        <begin position="1"/>
        <end position="13"/>
    </location>
</feature>
<feature type="region of interest" description="Disordered" evidence="1">
    <location>
        <begin position="96"/>
        <end position="124"/>
    </location>
</feature>
<keyword evidence="3" id="KW-1185">Reference proteome</keyword>
<organism evidence="2 3">
    <name type="scientific">Phlebiopsis gigantea (strain 11061_1 CR5-6)</name>
    <name type="common">White-rot fungus</name>
    <name type="synonym">Peniophora gigantea</name>
    <dbReference type="NCBI Taxonomy" id="745531"/>
    <lineage>
        <taxon>Eukaryota</taxon>
        <taxon>Fungi</taxon>
        <taxon>Dikarya</taxon>
        <taxon>Basidiomycota</taxon>
        <taxon>Agaricomycotina</taxon>
        <taxon>Agaricomycetes</taxon>
        <taxon>Polyporales</taxon>
        <taxon>Phanerochaetaceae</taxon>
        <taxon>Phlebiopsis</taxon>
    </lineage>
</organism>
<dbReference type="Proteomes" id="UP000053257">
    <property type="component" value="Unassembled WGS sequence"/>
</dbReference>
<accession>A0A0C3S2W3</accession>
<evidence type="ECO:0000256" key="1">
    <source>
        <dbReference type="SAM" id="MobiDB-lite"/>
    </source>
</evidence>
<feature type="region of interest" description="Disordered" evidence="1">
    <location>
        <begin position="182"/>
        <end position="206"/>
    </location>
</feature>
<dbReference type="HOGENOM" id="CLU_809199_0_0_1"/>
<feature type="compositionally biased region" description="Basic and acidic residues" evidence="1">
    <location>
        <begin position="59"/>
        <end position="84"/>
    </location>
</feature>
<evidence type="ECO:0000313" key="3">
    <source>
        <dbReference type="Proteomes" id="UP000053257"/>
    </source>
</evidence>
<dbReference type="AlphaFoldDB" id="A0A0C3S2W3"/>
<name>A0A0C3S2W3_PHLG1</name>
<dbReference type="EMBL" id="KN840709">
    <property type="protein sequence ID" value="KIP02055.1"/>
    <property type="molecule type" value="Genomic_DNA"/>
</dbReference>
<protein>
    <submittedName>
        <fullName evidence="2">Uncharacterized protein</fullName>
    </submittedName>
</protein>